<dbReference type="InterPro" id="IPR001878">
    <property type="entry name" value="Znf_CCHC"/>
</dbReference>
<feature type="region of interest" description="Disordered" evidence="2">
    <location>
        <begin position="170"/>
        <end position="211"/>
    </location>
</feature>
<name>A0A699K9X0_TANCI</name>
<sequence length="260" mass="29109">MPPKAMSQAATERLITQRVNAALEAEQASRVNEGGKEATQMKQEAKIGHLQFVNSEMVFSISDCAERNKVKFAAATLQGKALTWWNSQVATLGLNVVIGKSWGDMKKMMLEGFCPDEEAVPTEKKKVEAYIKGLPENFKGETTSSRLVNLNEVVRMAHTLMEQKIQAKAERITEGNKKKWENSQGGNRNNNNRGNYQDNTRHHQYNNQRQGNARALTNAPAELGGYKENKPLCKNCKRHHTGNCVLTCYNCGRPGHYAKD</sequence>
<keyword evidence="1" id="KW-0862">Zinc</keyword>
<dbReference type="GO" id="GO:0003676">
    <property type="term" value="F:nucleic acid binding"/>
    <property type="evidence" value="ECO:0007669"/>
    <property type="project" value="InterPro"/>
</dbReference>
<evidence type="ECO:0000256" key="1">
    <source>
        <dbReference type="PROSITE-ProRule" id="PRU00047"/>
    </source>
</evidence>
<proteinExistence type="predicted"/>
<accession>A0A699K9X0</accession>
<comment type="caution">
    <text evidence="4">The sequence shown here is derived from an EMBL/GenBank/DDBJ whole genome shotgun (WGS) entry which is preliminary data.</text>
</comment>
<protein>
    <recommendedName>
        <fullName evidence="3">CCHC-type domain-containing protein</fullName>
    </recommendedName>
</protein>
<evidence type="ECO:0000256" key="2">
    <source>
        <dbReference type="SAM" id="MobiDB-lite"/>
    </source>
</evidence>
<feature type="domain" description="CCHC-type" evidence="3">
    <location>
        <begin position="248"/>
        <end position="260"/>
    </location>
</feature>
<dbReference type="Pfam" id="PF00098">
    <property type="entry name" value="zf-CCHC"/>
    <property type="match status" value="1"/>
</dbReference>
<dbReference type="EMBL" id="BKCJ010497701">
    <property type="protein sequence ID" value="GFA83800.1"/>
    <property type="molecule type" value="Genomic_DNA"/>
</dbReference>
<reference evidence="4" key="1">
    <citation type="journal article" date="2019" name="Sci. Rep.">
        <title>Draft genome of Tanacetum cinerariifolium, the natural source of mosquito coil.</title>
        <authorList>
            <person name="Yamashiro T."/>
            <person name="Shiraishi A."/>
            <person name="Satake H."/>
            <person name="Nakayama K."/>
        </authorList>
    </citation>
    <scope>NUCLEOTIDE SEQUENCE</scope>
</reference>
<keyword evidence="1" id="KW-0863">Zinc-finger</keyword>
<keyword evidence="1" id="KW-0479">Metal-binding</keyword>
<evidence type="ECO:0000259" key="3">
    <source>
        <dbReference type="PROSITE" id="PS50158"/>
    </source>
</evidence>
<dbReference type="AlphaFoldDB" id="A0A699K9X0"/>
<dbReference type="GO" id="GO:0008270">
    <property type="term" value="F:zinc ion binding"/>
    <property type="evidence" value="ECO:0007669"/>
    <property type="project" value="UniProtKB-KW"/>
</dbReference>
<dbReference type="PROSITE" id="PS50158">
    <property type="entry name" value="ZF_CCHC"/>
    <property type="match status" value="1"/>
</dbReference>
<feature type="compositionally biased region" description="Low complexity" evidence="2">
    <location>
        <begin position="185"/>
        <end position="195"/>
    </location>
</feature>
<evidence type="ECO:0000313" key="4">
    <source>
        <dbReference type="EMBL" id="GFA83800.1"/>
    </source>
</evidence>
<gene>
    <name evidence="4" type="ORF">Tci_655772</name>
</gene>
<feature type="compositionally biased region" description="Basic and acidic residues" evidence="2">
    <location>
        <begin position="170"/>
        <end position="181"/>
    </location>
</feature>
<organism evidence="4">
    <name type="scientific">Tanacetum cinerariifolium</name>
    <name type="common">Dalmatian daisy</name>
    <name type="synonym">Chrysanthemum cinerariifolium</name>
    <dbReference type="NCBI Taxonomy" id="118510"/>
    <lineage>
        <taxon>Eukaryota</taxon>
        <taxon>Viridiplantae</taxon>
        <taxon>Streptophyta</taxon>
        <taxon>Embryophyta</taxon>
        <taxon>Tracheophyta</taxon>
        <taxon>Spermatophyta</taxon>
        <taxon>Magnoliopsida</taxon>
        <taxon>eudicotyledons</taxon>
        <taxon>Gunneridae</taxon>
        <taxon>Pentapetalae</taxon>
        <taxon>asterids</taxon>
        <taxon>campanulids</taxon>
        <taxon>Asterales</taxon>
        <taxon>Asteraceae</taxon>
        <taxon>Asteroideae</taxon>
        <taxon>Anthemideae</taxon>
        <taxon>Anthemidinae</taxon>
        <taxon>Tanacetum</taxon>
    </lineage>
</organism>
<feature type="non-terminal residue" evidence="4">
    <location>
        <position position="260"/>
    </location>
</feature>